<proteinExistence type="predicted"/>
<organism evidence="1 2">
    <name type="scientific">Flintibacter faecis</name>
    <dbReference type="NCBI Taxonomy" id="2763047"/>
    <lineage>
        <taxon>Bacteria</taxon>
        <taxon>Bacillati</taxon>
        <taxon>Bacillota</taxon>
        <taxon>Clostridia</taxon>
        <taxon>Eubacteriales</taxon>
        <taxon>Flintibacter</taxon>
    </lineage>
</organism>
<dbReference type="NCBIfam" id="TIGR02532">
    <property type="entry name" value="IV_pilin_GFxxxE"/>
    <property type="match status" value="1"/>
</dbReference>
<reference evidence="1" key="1">
    <citation type="submission" date="2020-08" db="EMBL/GenBank/DDBJ databases">
        <title>Genome public.</title>
        <authorList>
            <person name="Liu C."/>
            <person name="Sun Q."/>
        </authorList>
    </citation>
    <scope>NUCLEOTIDE SEQUENCE</scope>
    <source>
        <strain evidence="1">BX5</strain>
    </source>
</reference>
<dbReference type="Pfam" id="PF07963">
    <property type="entry name" value="N_methyl"/>
    <property type="match status" value="1"/>
</dbReference>
<dbReference type="Proteomes" id="UP000602260">
    <property type="component" value="Unassembled WGS sequence"/>
</dbReference>
<dbReference type="EMBL" id="JACOPN010000004">
    <property type="protein sequence ID" value="MBC5717030.1"/>
    <property type="molecule type" value="Genomic_DNA"/>
</dbReference>
<keyword evidence="2" id="KW-1185">Reference proteome</keyword>
<dbReference type="AlphaFoldDB" id="A0A8J6MAE8"/>
<comment type="caution">
    <text evidence="1">The sequence shown here is derived from an EMBL/GenBank/DDBJ whole genome shotgun (WGS) entry which is preliminary data.</text>
</comment>
<evidence type="ECO:0000313" key="1">
    <source>
        <dbReference type="EMBL" id="MBC5717030.1"/>
    </source>
</evidence>
<evidence type="ECO:0000313" key="2">
    <source>
        <dbReference type="Proteomes" id="UP000602260"/>
    </source>
</evidence>
<dbReference type="RefSeq" id="WP_147563285.1">
    <property type="nucleotide sequence ID" value="NZ_JACOPN010000004.1"/>
</dbReference>
<name>A0A8J6MAE8_9FIRM</name>
<accession>A0A8J6MAE8</accession>
<protein>
    <submittedName>
        <fullName evidence="1">Prepilin-type N-terminal cleavage/methylation domain-containing protein</fullName>
    </submittedName>
</protein>
<dbReference type="InterPro" id="IPR012902">
    <property type="entry name" value="N_methyl_site"/>
</dbReference>
<sequence length="174" mass="18863">MKRQRNRRGFTLAETLAALVVVVLLAMSVQIGTMTALRARTVSRFQSESEILAATLNSALGDMLHYATCARYDGAGGTVYLNNPGYGIVNGQILDRGGRLYVNAAANISADSEDAALLTLTGAGAYTDLTVSGFQMLYDKDNCLFYGSYEINGPEQAKKTIDFAFRSLNEEPRE</sequence>
<gene>
    <name evidence="1" type="ORF">H8S55_06835</name>
</gene>